<evidence type="ECO:0000256" key="13">
    <source>
        <dbReference type="ARBA" id="ARBA00054965"/>
    </source>
</evidence>
<keyword evidence="2" id="KW-1003">Cell membrane</keyword>
<keyword evidence="9 19" id="KW-0472">Membrane</keyword>
<dbReference type="GO" id="GO:0042048">
    <property type="term" value="P:olfactory behavior"/>
    <property type="evidence" value="ECO:0007669"/>
    <property type="project" value="TreeGrafter"/>
</dbReference>
<evidence type="ECO:0000256" key="5">
    <source>
        <dbReference type="ARBA" id="ARBA00022692"/>
    </source>
</evidence>
<dbReference type="Proteomes" id="UP000008281">
    <property type="component" value="Unassembled WGS sequence"/>
</dbReference>
<evidence type="ECO:0000256" key="10">
    <source>
        <dbReference type="ARBA" id="ARBA00023170"/>
    </source>
</evidence>
<evidence type="ECO:0000256" key="8">
    <source>
        <dbReference type="ARBA" id="ARBA00023069"/>
    </source>
</evidence>
<evidence type="ECO:0000256" key="18">
    <source>
        <dbReference type="ARBA" id="ARBA00082489"/>
    </source>
</evidence>
<comment type="subcellular location">
    <subcellularLocation>
        <location evidence="1">Cell projection</location>
        <location evidence="1">Cilium membrane</location>
        <topology evidence="1">Multi-pass membrane protein</topology>
    </subcellularLocation>
</comment>
<feature type="transmembrane region" description="Helical" evidence="19">
    <location>
        <begin position="55"/>
        <end position="72"/>
    </location>
</feature>
<dbReference type="GO" id="GO:0006935">
    <property type="term" value="P:chemotaxis"/>
    <property type="evidence" value="ECO:0007669"/>
    <property type="project" value="UniProtKB-KW"/>
</dbReference>
<comment type="similarity">
    <text evidence="14">Belongs to the nematode receptor-like protein str family.</text>
</comment>
<dbReference type="FunFam" id="1.20.1070.10:FF:000128">
    <property type="entry name" value="Seven TM Receptor"/>
    <property type="match status" value="1"/>
</dbReference>
<comment type="function">
    <text evidence="13">An odorant receptor which affects chemotaxis to the volatile odorant diacetyl. Specifies AWA neuronal cell fate via the odr-7 pathway.</text>
</comment>
<evidence type="ECO:0000256" key="3">
    <source>
        <dbReference type="ARBA" id="ARBA00022500"/>
    </source>
</evidence>
<keyword evidence="8" id="KW-0969">Cilium</keyword>
<dbReference type="AlphaFoldDB" id="E3MTN5"/>
<keyword evidence="21" id="KW-1185">Reference proteome</keyword>
<feature type="transmembrane region" description="Helical" evidence="19">
    <location>
        <begin position="12"/>
        <end position="35"/>
    </location>
</feature>
<keyword evidence="5 19" id="KW-0812">Transmembrane</keyword>
<evidence type="ECO:0000256" key="2">
    <source>
        <dbReference type="ARBA" id="ARBA00022475"/>
    </source>
</evidence>
<dbReference type="GO" id="GO:0060170">
    <property type="term" value="C:ciliary membrane"/>
    <property type="evidence" value="ECO:0007669"/>
    <property type="project" value="UniProtKB-SubCell"/>
</dbReference>
<evidence type="ECO:0000313" key="20">
    <source>
        <dbReference type="EMBL" id="EFP08826.1"/>
    </source>
</evidence>
<dbReference type="OrthoDB" id="10361370at2759"/>
<dbReference type="InParanoid" id="E3MTN5"/>
<reference evidence="20" key="1">
    <citation type="submission" date="2007-07" db="EMBL/GenBank/DDBJ databases">
        <title>PCAP assembly of the Caenorhabditis remanei genome.</title>
        <authorList>
            <consortium name="The Caenorhabditis remanei Sequencing Consortium"/>
            <person name="Wilson R.K."/>
        </authorList>
    </citation>
    <scope>NUCLEOTIDE SEQUENCE [LARGE SCALE GENOMIC DNA]</scope>
    <source>
        <strain evidence="20">PB4641</strain>
    </source>
</reference>
<keyword evidence="4" id="KW-0716">Sensory transduction</keyword>
<keyword evidence="7 19" id="KW-1133">Transmembrane helix</keyword>
<evidence type="ECO:0000256" key="11">
    <source>
        <dbReference type="ARBA" id="ARBA00023180"/>
    </source>
</evidence>
<evidence type="ECO:0000256" key="4">
    <source>
        <dbReference type="ARBA" id="ARBA00022606"/>
    </source>
</evidence>
<evidence type="ECO:0000256" key="7">
    <source>
        <dbReference type="ARBA" id="ARBA00022989"/>
    </source>
</evidence>
<evidence type="ECO:0000256" key="16">
    <source>
        <dbReference type="ARBA" id="ARBA00067967"/>
    </source>
</evidence>
<evidence type="ECO:0000256" key="15">
    <source>
        <dbReference type="ARBA" id="ARBA00064300"/>
    </source>
</evidence>
<comment type="subunit">
    <text evidence="15">Interacts with odr-4.</text>
</comment>
<sequence>MDGLFKDETWIGNNVVCLYCGSFALVISLLATQFYYRYVVFCRPEMMNSLNGWKLVRLFIPSMICVIIYYTIVKFGMAMTTQKKFFLKQPLELNYHVDSEKVMFFGPMYWGIGENGDRKWNIEDLLSAVGCFAIIVICMSTIIYCATKIYLQLKSKSDHFSAKTIELNRQLFITLVFQTLLPFVMMYSPVGLIITFPFFEVPVGRAANFVGASLSIYPCLEPLIAMICIKDFRKVWF</sequence>
<organism evidence="21">
    <name type="scientific">Caenorhabditis remanei</name>
    <name type="common">Caenorhabditis vulgaris</name>
    <dbReference type="NCBI Taxonomy" id="31234"/>
    <lineage>
        <taxon>Eukaryota</taxon>
        <taxon>Metazoa</taxon>
        <taxon>Ecdysozoa</taxon>
        <taxon>Nematoda</taxon>
        <taxon>Chromadorea</taxon>
        <taxon>Rhabditida</taxon>
        <taxon>Rhabditina</taxon>
        <taxon>Rhabditomorpha</taxon>
        <taxon>Rhabditoidea</taxon>
        <taxon>Rhabditidae</taxon>
        <taxon>Peloderinae</taxon>
        <taxon>Caenorhabditis</taxon>
    </lineage>
</organism>
<dbReference type="eggNOG" id="ENOG502T0B9">
    <property type="taxonomic scope" value="Eukaryota"/>
</dbReference>
<dbReference type="OMA" id="KCVKAPR"/>
<evidence type="ECO:0000256" key="17">
    <source>
        <dbReference type="ARBA" id="ARBA00078653"/>
    </source>
</evidence>
<dbReference type="PANTHER" id="PTHR22943:SF81">
    <property type="entry name" value="SEVEN TM RECEPTOR"/>
    <property type="match status" value="1"/>
</dbReference>
<feature type="transmembrane region" description="Helical" evidence="19">
    <location>
        <begin position="125"/>
        <end position="151"/>
    </location>
</feature>
<dbReference type="Pfam" id="PF10326">
    <property type="entry name" value="7TM_GPCR_Str"/>
    <property type="match status" value="1"/>
</dbReference>
<dbReference type="GO" id="GO:0038022">
    <property type="term" value="F:G protein-coupled olfactory receptor activity"/>
    <property type="evidence" value="ECO:0007669"/>
    <property type="project" value="TreeGrafter"/>
</dbReference>
<evidence type="ECO:0000256" key="9">
    <source>
        <dbReference type="ARBA" id="ARBA00023136"/>
    </source>
</evidence>
<gene>
    <name evidence="20" type="ORF">CRE_19759</name>
</gene>
<dbReference type="Gene3D" id="1.20.1070.10">
    <property type="entry name" value="Rhodopsin 7-helix transmembrane proteins"/>
    <property type="match status" value="1"/>
</dbReference>
<evidence type="ECO:0000256" key="6">
    <source>
        <dbReference type="ARBA" id="ARBA00022725"/>
    </source>
</evidence>
<keyword evidence="6" id="KW-0552">Olfaction</keyword>
<dbReference type="HOGENOM" id="CLU_036335_2_1_1"/>
<keyword evidence="10" id="KW-0675">Receptor</keyword>
<dbReference type="EMBL" id="DS268476">
    <property type="protein sequence ID" value="EFP08826.1"/>
    <property type="molecule type" value="Genomic_DNA"/>
</dbReference>
<dbReference type="PANTHER" id="PTHR22943">
    <property type="entry name" value="7-TRANSMEMBRANE DOMAIN RECEPTOR C.ELEGANS"/>
    <property type="match status" value="1"/>
</dbReference>
<evidence type="ECO:0000256" key="19">
    <source>
        <dbReference type="SAM" id="Phobius"/>
    </source>
</evidence>
<evidence type="ECO:0000256" key="12">
    <source>
        <dbReference type="ARBA" id="ARBA00023273"/>
    </source>
</evidence>
<feature type="transmembrane region" description="Helical" evidence="19">
    <location>
        <begin position="206"/>
        <end position="229"/>
    </location>
</feature>
<evidence type="ECO:0000256" key="14">
    <source>
        <dbReference type="ARBA" id="ARBA00061678"/>
    </source>
</evidence>
<keyword evidence="11" id="KW-0325">Glycoprotein</keyword>
<dbReference type="SUPFAM" id="SSF81321">
    <property type="entry name" value="Family A G protein-coupled receptor-like"/>
    <property type="match status" value="1"/>
</dbReference>
<feature type="transmembrane region" description="Helical" evidence="19">
    <location>
        <begin position="171"/>
        <end position="194"/>
    </location>
</feature>
<keyword evidence="12" id="KW-0966">Cell projection</keyword>
<evidence type="ECO:0000256" key="1">
    <source>
        <dbReference type="ARBA" id="ARBA00004272"/>
    </source>
</evidence>
<accession>E3MTN5</accession>
<keyword evidence="3" id="KW-0145">Chemotaxis</keyword>
<proteinExistence type="inferred from homology"/>
<evidence type="ECO:0000313" key="21">
    <source>
        <dbReference type="Proteomes" id="UP000008281"/>
    </source>
</evidence>
<protein>
    <recommendedName>
        <fullName evidence="16">Serpentine receptor class r-10</fullName>
    </recommendedName>
    <alternativeName>
        <fullName evidence="17">Odorant response abnormal protein 10</fullName>
    </alternativeName>
    <alternativeName>
        <fullName evidence="18">Olfactory receptor 10</fullName>
    </alternativeName>
</protein>
<dbReference type="InterPro" id="IPR019428">
    <property type="entry name" value="7TM_GPCR_serpentine_rcpt_Str"/>
</dbReference>
<name>E3MTN5_CAERE</name>